<dbReference type="GO" id="GO:0005886">
    <property type="term" value="C:plasma membrane"/>
    <property type="evidence" value="ECO:0007669"/>
    <property type="project" value="UniProtKB-SubCell"/>
</dbReference>
<feature type="transmembrane region" description="Helical" evidence="8">
    <location>
        <begin position="68"/>
        <end position="86"/>
    </location>
</feature>
<keyword evidence="3" id="KW-1003">Cell membrane</keyword>
<feature type="transmembrane region" description="Helical" evidence="8">
    <location>
        <begin position="362"/>
        <end position="389"/>
    </location>
</feature>
<reference evidence="10 11" key="1">
    <citation type="submission" date="2019-10" db="EMBL/GenBank/DDBJ databases">
        <title>Glaciimonas soli sp. nov., a psychrophilic bacterium isolated from the forest soil of a high elevation mountain in Taiwan.</title>
        <authorList>
            <person name="Wang L.-T."/>
            <person name="Shieh W.Y."/>
        </authorList>
    </citation>
    <scope>NUCLEOTIDE SEQUENCE [LARGE SCALE GENOMIC DNA]</scope>
    <source>
        <strain evidence="10 11">GS1</strain>
    </source>
</reference>
<dbReference type="FunFam" id="1.20.1250.20:FF:000010">
    <property type="entry name" value="Probable glucarate transporter"/>
    <property type="match status" value="1"/>
</dbReference>
<dbReference type="PANTHER" id="PTHR11662">
    <property type="entry name" value="SOLUTE CARRIER FAMILY 17"/>
    <property type="match status" value="1"/>
</dbReference>
<feature type="transmembrane region" description="Helical" evidence="8">
    <location>
        <begin position="305"/>
        <end position="323"/>
    </location>
</feature>
<evidence type="ECO:0000256" key="8">
    <source>
        <dbReference type="SAM" id="Phobius"/>
    </source>
</evidence>
<keyword evidence="5 8" id="KW-1133">Transmembrane helix</keyword>
<evidence type="ECO:0000259" key="9">
    <source>
        <dbReference type="PROSITE" id="PS50850"/>
    </source>
</evidence>
<dbReference type="Pfam" id="PF07690">
    <property type="entry name" value="MFS_1"/>
    <property type="match status" value="1"/>
</dbReference>
<evidence type="ECO:0000256" key="5">
    <source>
        <dbReference type="ARBA" id="ARBA00022989"/>
    </source>
</evidence>
<feature type="transmembrane region" description="Helical" evidence="8">
    <location>
        <begin position="395"/>
        <end position="416"/>
    </location>
</feature>
<sequence>MILFMLFVVTTFNYADRAILSIAGALMKDEMGLSPITMGYIFSAFSWAYVLGQLPGGWLLDRYGSKKIYAASVFIWSFFTMLQGGVHYLGVLWAIPALFLLRFMVGLAEAPSFPANGRIVAAWFPTAERGTASAVFNSAQYFAVVLFTPLMAWITHSYGWSQVFVVMGAGGMVLSLIWFKTLHSPKQHPRISRAELAYIEQGGGLVDMDKTTAKSQVNRGAKLAYLKQLLSNRMLLGVYLGQYCINTITYFFLTWFPIYLVQQRGMSILKAGFVASLPAICGFLGGVLGGIISDRLIKRGVSLTLARKIPIVAGLLLSTSMVLCNYVDTQWLVVGVMALAFFGKGIGALGWAVVADTSPKEIIGLTGSLFNMFGNIAGITAPIVIGYIIKETGSFDLALVYVGANALVAVFSYLVIVKDIRRVELKPI</sequence>
<name>A0A843YV87_9BURK</name>
<dbReference type="InterPro" id="IPR000849">
    <property type="entry name" value="Sugar_P_transporter"/>
</dbReference>
<keyword evidence="4 8" id="KW-0812">Transmembrane</keyword>
<proteinExistence type="inferred from homology"/>
<dbReference type="GO" id="GO:0022857">
    <property type="term" value="F:transmembrane transporter activity"/>
    <property type="evidence" value="ECO:0007669"/>
    <property type="project" value="InterPro"/>
</dbReference>
<feature type="transmembrane region" description="Helical" evidence="8">
    <location>
        <begin position="329"/>
        <end position="355"/>
    </location>
</feature>
<dbReference type="SUPFAM" id="SSF103473">
    <property type="entry name" value="MFS general substrate transporter"/>
    <property type="match status" value="1"/>
</dbReference>
<dbReference type="InterPro" id="IPR011701">
    <property type="entry name" value="MFS"/>
</dbReference>
<dbReference type="RefSeq" id="WP_153235675.1">
    <property type="nucleotide sequence ID" value="NZ_WINI01000007.1"/>
</dbReference>
<comment type="caution">
    <text evidence="10">The sequence shown here is derived from an EMBL/GenBank/DDBJ whole genome shotgun (WGS) entry which is preliminary data.</text>
</comment>
<dbReference type="CDD" id="cd17319">
    <property type="entry name" value="MFS_ExuT_GudP_like"/>
    <property type="match status" value="1"/>
</dbReference>
<evidence type="ECO:0000313" key="10">
    <source>
        <dbReference type="EMBL" id="MQR01907.1"/>
    </source>
</evidence>
<evidence type="ECO:0000256" key="6">
    <source>
        <dbReference type="ARBA" id="ARBA00023136"/>
    </source>
</evidence>
<protein>
    <submittedName>
        <fullName evidence="10">MFS transporter</fullName>
    </submittedName>
</protein>
<dbReference type="OrthoDB" id="8596007at2"/>
<feature type="transmembrane region" description="Helical" evidence="8">
    <location>
        <begin position="236"/>
        <end position="259"/>
    </location>
</feature>
<comment type="similarity">
    <text evidence="7">Belongs to the major facilitator superfamily. Phthalate permease family.</text>
</comment>
<dbReference type="PIRSF" id="PIRSF002808">
    <property type="entry name" value="Hexose_phosphate_transp"/>
    <property type="match status" value="1"/>
</dbReference>
<keyword evidence="11" id="KW-1185">Reference proteome</keyword>
<feature type="domain" description="Major facilitator superfamily (MFS) profile" evidence="9">
    <location>
        <begin position="2"/>
        <end position="421"/>
    </location>
</feature>
<evidence type="ECO:0000256" key="2">
    <source>
        <dbReference type="ARBA" id="ARBA00022448"/>
    </source>
</evidence>
<feature type="transmembrane region" description="Helical" evidence="8">
    <location>
        <begin position="160"/>
        <end position="179"/>
    </location>
</feature>
<accession>A0A843YV87</accession>
<evidence type="ECO:0000256" key="3">
    <source>
        <dbReference type="ARBA" id="ARBA00022475"/>
    </source>
</evidence>
<evidence type="ECO:0000256" key="4">
    <source>
        <dbReference type="ARBA" id="ARBA00022692"/>
    </source>
</evidence>
<keyword evidence="6 8" id="KW-0472">Membrane</keyword>
<keyword evidence="2" id="KW-0813">Transport</keyword>
<dbReference type="InterPro" id="IPR050382">
    <property type="entry name" value="MFS_Na/Anion_cotransporter"/>
</dbReference>
<dbReference type="Gene3D" id="1.20.1250.20">
    <property type="entry name" value="MFS general substrate transporter like domains"/>
    <property type="match status" value="2"/>
</dbReference>
<dbReference type="NCBIfam" id="TIGR00893">
    <property type="entry name" value="2A0114"/>
    <property type="match status" value="1"/>
</dbReference>
<dbReference type="EMBL" id="WINI01000007">
    <property type="protein sequence ID" value="MQR01907.1"/>
    <property type="molecule type" value="Genomic_DNA"/>
</dbReference>
<comment type="subcellular location">
    <subcellularLocation>
        <location evidence="1">Cell membrane</location>
        <topology evidence="1">Multi-pass membrane protein</topology>
    </subcellularLocation>
</comment>
<evidence type="ECO:0000313" key="11">
    <source>
        <dbReference type="Proteomes" id="UP000451565"/>
    </source>
</evidence>
<dbReference type="InterPro" id="IPR020846">
    <property type="entry name" value="MFS_dom"/>
</dbReference>
<dbReference type="PANTHER" id="PTHR11662:SF399">
    <property type="entry name" value="FI19708P1-RELATED"/>
    <property type="match status" value="1"/>
</dbReference>
<dbReference type="InterPro" id="IPR036259">
    <property type="entry name" value="MFS_trans_sf"/>
</dbReference>
<dbReference type="PROSITE" id="PS50850">
    <property type="entry name" value="MFS"/>
    <property type="match status" value="1"/>
</dbReference>
<feature type="transmembrane region" description="Helical" evidence="8">
    <location>
        <begin position="271"/>
        <end position="293"/>
    </location>
</feature>
<dbReference type="Proteomes" id="UP000451565">
    <property type="component" value="Unassembled WGS sequence"/>
</dbReference>
<gene>
    <name evidence="10" type="ORF">GEV47_14605</name>
</gene>
<evidence type="ECO:0000256" key="1">
    <source>
        <dbReference type="ARBA" id="ARBA00004651"/>
    </source>
</evidence>
<feature type="transmembrane region" description="Helical" evidence="8">
    <location>
        <begin position="33"/>
        <end position="56"/>
    </location>
</feature>
<evidence type="ECO:0000256" key="7">
    <source>
        <dbReference type="ARBA" id="ARBA00038514"/>
    </source>
</evidence>
<dbReference type="AlphaFoldDB" id="A0A843YV87"/>
<organism evidence="10 11">
    <name type="scientific">Glaciimonas soli</name>
    <dbReference type="NCBI Taxonomy" id="2590999"/>
    <lineage>
        <taxon>Bacteria</taxon>
        <taxon>Pseudomonadati</taxon>
        <taxon>Pseudomonadota</taxon>
        <taxon>Betaproteobacteria</taxon>
        <taxon>Burkholderiales</taxon>
        <taxon>Oxalobacteraceae</taxon>
        <taxon>Glaciimonas</taxon>
    </lineage>
</organism>